<evidence type="ECO:0000313" key="9">
    <source>
        <dbReference type="Proteomes" id="UP000322025"/>
    </source>
</evidence>
<dbReference type="InterPro" id="IPR058240">
    <property type="entry name" value="rSAM_sf"/>
</dbReference>
<gene>
    <name evidence="8" type="ORF">FNY66_09725</name>
</gene>
<evidence type="ECO:0000256" key="3">
    <source>
        <dbReference type="ARBA" id="ARBA00022691"/>
    </source>
</evidence>
<keyword evidence="9" id="KW-1185">Reference proteome</keyword>
<dbReference type="CDD" id="cd01335">
    <property type="entry name" value="Radical_SAM"/>
    <property type="match status" value="1"/>
</dbReference>
<dbReference type="RefSeq" id="WP_150311002.1">
    <property type="nucleotide sequence ID" value="NZ_VMSO01000011.1"/>
</dbReference>
<evidence type="ECO:0000256" key="2">
    <source>
        <dbReference type="ARBA" id="ARBA00022485"/>
    </source>
</evidence>
<dbReference type="Proteomes" id="UP000322025">
    <property type="component" value="Unassembled WGS sequence"/>
</dbReference>
<evidence type="ECO:0000259" key="7">
    <source>
        <dbReference type="PROSITE" id="PS51918"/>
    </source>
</evidence>
<dbReference type="SFLD" id="SFLDS00029">
    <property type="entry name" value="Radical_SAM"/>
    <property type="match status" value="1"/>
</dbReference>
<dbReference type="AlphaFoldDB" id="A0A5M9I044"/>
<dbReference type="GO" id="GO:0003824">
    <property type="term" value="F:catalytic activity"/>
    <property type="evidence" value="ECO:0007669"/>
    <property type="project" value="InterPro"/>
</dbReference>
<comment type="cofactor">
    <cofactor evidence="1">
        <name>[4Fe-4S] cluster</name>
        <dbReference type="ChEBI" id="CHEBI:49883"/>
    </cofactor>
</comment>
<feature type="domain" description="Radical SAM core" evidence="7">
    <location>
        <begin position="21"/>
        <end position="244"/>
    </location>
</feature>
<evidence type="ECO:0000256" key="6">
    <source>
        <dbReference type="ARBA" id="ARBA00023014"/>
    </source>
</evidence>
<keyword evidence="2" id="KW-0004">4Fe-4S</keyword>
<dbReference type="Gene3D" id="3.20.20.70">
    <property type="entry name" value="Aldolase class I"/>
    <property type="match status" value="1"/>
</dbReference>
<organism evidence="8 9">
    <name type="scientific">Mediterraneibacter catenae</name>
    <dbReference type="NCBI Taxonomy" id="2594882"/>
    <lineage>
        <taxon>Bacteria</taxon>
        <taxon>Bacillati</taxon>
        <taxon>Bacillota</taxon>
        <taxon>Clostridia</taxon>
        <taxon>Lachnospirales</taxon>
        <taxon>Lachnospiraceae</taxon>
        <taxon>Mediterraneibacter</taxon>
    </lineage>
</organism>
<dbReference type="SUPFAM" id="SSF102114">
    <property type="entry name" value="Radical SAM enzymes"/>
    <property type="match status" value="1"/>
</dbReference>
<reference evidence="8" key="1">
    <citation type="submission" date="2019-07" db="EMBL/GenBank/DDBJ databases">
        <authorList>
            <person name="Wongkuna S."/>
            <person name="Scaria J."/>
        </authorList>
    </citation>
    <scope>NUCLEOTIDE SEQUENCE [LARGE SCALE GENOMIC DNA]</scope>
    <source>
        <strain evidence="8">SW178</strain>
    </source>
</reference>
<dbReference type="PANTHER" id="PTHR11228">
    <property type="entry name" value="RADICAL SAM DOMAIN PROTEIN"/>
    <property type="match status" value="1"/>
</dbReference>
<dbReference type="EMBL" id="VMSO01000011">
    <property type="protein sequence ID" value="KAA8501176.1"/>
    <property type="molecule type" value="Genomic_DNA"/>
</dbReference>
<dbReference type="PIRSF" id="PIRSF037420">
    <property type="entry name" value="PQQ_syn_pqqE"/>
    <property type="match status" value="1"/>
</dbReference>
<keyword evidence="5" id="KW-0408">Iron</keyword>
<keyword evidence="4" id="KW-0479">Metal-binding</keyword>
<dbReference type="InterPro" id="IPR013785">
    <property type="entry name" value="Aldolase_TIM"/>
</dbReference>
<dbReference type="InterPro" id="IPR007197">
    <property type="entry name" value="rSAM"/>
</dbReference>
<dbReference type="SFLD" id="SFLDG01067">
    <property type="entry name" value="SPASM/twitch_domain_containing"/>
    <property type="match status" value="1"/>
</dbReference>
<evidence type="ECO:0000256" key="4">
    <source>
        <dbReference type="ARBA" id="ARBA00022723"/>
    </source>
</evidence>
<evidence type="ECO:0000256" key="5">
    <source>
        <dbReference type="ARBA" id="ARBA00023004"/>
    </source>
</evidence>
<protein>
    <submittedName>
        <fullName evidence="8">Radical SAM protein</fullName>
    </submittedName>
</protein>
<evidence type="ECO:0000313" key="8">
    <source>
        <dbReference type="EMBL" id="KAA8501176.1"/>
    </source>
</evidence>
<keyword evidence="6" id="KW-0411">Iron-sulfur</keyword>
<dbReference type="SFLD" id="SFLDG01386">
    <property type="entry name" value="main_SPASM_domain-containing"/>
    <property type="match status" value="1"/>
</dbReference>
<dbReference type="GO" id="GO:0046872">
    <property type="term" value="F:metal ion binding"/>
    <property type="evidence" value="ECO:0007669"/>
    <property type="project" value="UniProtKB-KW"/>
</dbReference>
<dbReference type="GO" id="GO:0051539">
    <property type="term" value="F:4 iron, 4 sulfur cluster binding"/>
    <property type="evidence" value="ECO:0007669"/>
    <property type="project" value="UniProtKB-KW"/>
</dbReference>
<name>A0A5M9I044_9FIRM</name>
<dbReference type="PROSITE" id="PS51918">
    <property type="entry name" value="RADICAL_SAM"/>
    <property type="match status" value="1"/>
</dbReference>
<accession>A0A5M9I044</accession>
<dbReference type="InterPro" id="IPR023885">
    <property type="entry name" value="4Fe4S-binding_SPASM_dom"/>
</dbReference>
<evidence type="ECO:0000256" key="1">
    <source>
        <dbReference type="ARBA" id="ARBA00001966"/>
    </source>
</evidence>
<dbReference type="NCBIfam" id="TIGR04085">
    <property type="entry name" value="rSAM_more_4Fe4S"/>
    <property type="match status" value="1"/>
</dbReference>
<dbReference type="InterPro" id="IPR017200">
    <property type="entry name" value="PqqE-like"/>
</dbReference>
<comment type="caution">
    <text evidence="8">The sequence shown here is derived from an EMBL/GenBank/DDBJ whole genome shotgun (WGS) entry which is preliminary data.</text>
</comment>
<dbReference type="InterPro" id="IPR050377">
    <property type="entry name" value="Radical_SAM_PqqE_MftC-like"/>
</dbReference>
<dbReference type="OrthoDB" id="9810775at2"/>
<dbReference type="PANTHER" id="PTHR11228:SF7">
    <property type="entry name" value="PQQA PEPTIDE CYCLASE"/>
    <property type="match status" value="1"/>
</dbReference>
<dbReference type="Pfam" id="PF04055">
    <property type="entry name" value="Radical_SAM"/>
    <property type="match status" value="1"/>
</dbReference>
<sequence length="377" mass="43381">METIEYKGSFEQYLCERATINHIPINAIVELTPLCNMDCDMCFVRLNREEMETKGRLRRQDEWIELGRKMQKAGTMFVLFTGGEPLLYPGFQEVYMAFRKMGMILTVNTNGTLIDEAWADFFQQYPPRRINITLYGKDERTYGELCHYPDGYEKTVRAIKLLQARNIDLKINGSITPANINDIEELVSIVQGLGAVWKFDTYMYPASRERERKFASESRLTAKQAADTRVALMKWKMKKEEFYRFVNEFLIKAEAGVAEAVPMPVTCRAGRSSFMINWQGNIRPCVMVPEPSVSVEELGFQAAWNEIVQKTAEIRMSSKCSACSHREICQTCAACAFLESGSYDGVPDYMCQYTDETLRILREEQEKMHNGQNISDQ</sequence>
<keyword evidence="3" id="KW-0949">S-adenosyl-L-methionine</keyword>
<proteinExistence type="predicted"/>